<evidence type="ECO:0000256" key="2">
    <source>
        <dbReference type="ARBA" id="ARBA00022729"/>
    </source>
</evidence>
<dbReference type="Gene3D" id="2.60.40.1850">
    <property type="match status" value="1"/>
</dbReference>
<dbReference type="RefSeq" id="WP_186860883.1">
    <property type="nucleotide sequence ID" value="NZ_JACOOO010000041.1"/>
</dbReference>
<organism evidence="5 6">
    <name type="scientific">Clostridium hominis</name>
    <dbReference type="NCBI Taxonomy" id="2763036"/>
    <lineage>
        <taxon>Bacteria</taxon>
        <taxon>Bacillati</taxon>
        <taxon>Bacillota</taxon>
        <taxon>Clostridia</taxon>
        <taxon>Eubacteriales</taxon>
        <taxon>Clostridiaceae</taxon>
        <taxon>Clostridium</taxon>
    </lineage>
</organism>
<keyword evidence="2" id="KW-0732">Signal</keyword>
<dbReference type="SMART" id="SM00725">
    <property type="entry name" value="NEAT"/>
    <property type="match status" value="1"/>
</dbReference>
<evidence type="ECO:0000256" key="3">
    <source>
        <dbReference type="SAM" id="Phobius"/>
    </source>
</evidence>
<evidence type="ECO:0000256" key="1">
    <source>
        <dbReference type="ARBA" id="ARBA00004196"/>
    </source>
</evidence>
<feature type="transmembrane region" description="Helical" evidence="3">
    <location>
        <begin position="193"/>
        <end position="215"/>
    </location>
</feature>
<reference evidence="5 6" key="1">
    <citation type="submission" date="2020-08" db="EMBL/GenBank/DDBJ databases">
        <title>Genome public.</title>
        <authorList>
            <person name="Liu C."/>
            <person name="Sun Q."/>
        </authorList>
    </citation>
    <scope>NUCLEOTIDE SEQUENCE [LARGE SCALE GENOMIC DNA]</scope>
    <source>
        <strain evidence="5 6">NSJ-6</strain>
    </source>
</reference>
<keyword evidence="3" id="KW-0472">Membrane</keyword>
<name>A0ABR7DGY3_9CLOT</name>
<comment type="caution">
    <text evidence="5">The sequence shown here is derived from an EMBL/GenBank/DDBJ whole genome shotgun (WGS) entry which is preliminary data.</text>
</comment>
<feature type="domain" description="NEAT" evidence="4">
    <location>
        <begin position="35"/>
        <end position="162"/>
    </location>
</feature>
<dbReference type="Pfam" id="PF05031">
    <property type="entry name" value="NEAT"/>
    <property type="match status" value="1"/>
</dbReference>
<keyword evidence="3" id="KW-0812">Transmembrane</keyword>
<comment type="subcellular location">
    <subcellularLocation>
        <location evidence="1">Cell envelope</location>
    </subcellularLocation>
</comment>
<evidence type="ECO:0000313" key="6">
    <source>
        <dbReference type="Proteomes" id="UP000596929"/>
    </source>
</evidence>
<dbReference type="CDD" id="cd06920">
    <property type="entry name" value="NEAT"/>
    <property type="match status" value="1"/>
</dbReference>
<evidence type="ECO:0000259" key="4">
    <source>
        <dbReference type="PROSITE" id="PS50978"/>
    </source>
</evidence>
<dbReference type="EMBL" id="JACOOO010000041">
    <property type="protein sequence ID" value="MBC5630613.1"/>
    <property type="molecule type" value="Genomic_DNA"/>
</dbReference>
<dbReference type="SUPFAM" id="SSF158911">
    <property type="entry name" value="NEAT domain-like"/>
    <property type="match status" value="1"/>
</dbReference>
<evidence type="ECO:0000313" key="5">
    <source>
        <dbReference type="EMBL" id="MBC5630613.1"/>
    </source>
</evidence>
<keyword evidence="6" id="KW-1185">Reference proteome</keyword>
<dbReference type="Proteomes" id="UP000596929">
    <property type="component" value="Unassembled WGS sequence"/>
</dbReference>
<dbReference type="InterPro" id="IPR037250">
    <property type="entry name" value="NEAT_dom_sf"/>
</dbReference>
<keyword evidence="3" id="KW-1133">Transmembrane helix</keyword>
<protein>
    <submittedName>
        <fullName evidence="5">NEAT domain-containing protein</fullName>
    </submittedName>
</protein>
<dbReference type="InterPro" id="IPR006635">
    <property type="entry name" value="NEAT_dom"/>
</dbReference>
<proteinExistence type="predicted"/>
<gene>
    <name evidence="5" type="ORF">H8S20_17280</name>
</gene>
<sequence length="220" mass="24345">MKILDKFKNILVAVMALGVFFTLGNKTTFATENDIASGIYELENDVYHESETGMAMSRSYLVPIMSVEVRRDSTVYTISFSGSEYMENYRIKINGEEVPVEVIEDNNEEGIVSLKVEVDKVDADMDAIIYVAPMERDVEFKVIPKMDTLTLVEPIEEEVIEEENSLDSSEFIGAESGEVEAVSRATTVSTGKIIATLGVAIAILVVLIGGIVILIKFKKR</sequence>
<accession>A0ABR7DGY3</accession>
<dbReference type="PROSITE" id="PS50978">
    <property type="entry name" value="NEAT"/>
    <property type="match status" value="1"/>
</dbReference>